<feature type="transmembrane region" description="Helical" evidence="3">
    <location>
        <begin position="206"/>
        <end position="225"/>
    </location>
</feature>
<keyword evidence="3" id="KW-0812">Transmembrane</keyword>
<feature type="transmembrane region" description="Helical" evidence="3">
    <location>
        <begin position="59"/>
        <end position="77"/>
    </location>
</feature>
<comment type="similarity">
    <text evidence="2">Belongs to the CDP-alcohol phosphatidyltransferase class-I family.</text>
</comment>
<keyword evidence="3" id="KW-0472">Membrane</keyword>
<evidence type="ECO:0000256" key="2">
    <source>
        <dbReference type="RuleBase" id="RU003750"/>
    </source>
</evidence>
<dbReference type="InterPro" id="IPR043130">
    <property type="entry name" value="CDP-OH_PTrfase_TM_dom"/>
</dbReference>
<evidence type="ECO:0000313" key="4">
    <source>
        <dbReference type="EMBL" id="GAA3691227.1"/>
    </source>
</evidence>
<dbReference type="Proteomes" id="UP001501468">
    <property type="component" value="Unassembled WGS sequence"/>
</dbReference>
<name>A0ABP7CLH6_9MICO</name>
<dbReference type="Pfam" id="PF01066">
    <property type="entry name" value="CDP-OH_P_transf"/>
    <property type="match status" value="1"/>
</dbReference>
<dbReference type="PROSITE" id="PS00379">
    <property type="entry name" value="CDP_ALCOHOL_P_TRANSF"/>
    <property type="match status" value="1"/>
</dbReference>
<keyword evidence="3" id="KW-1133">Transmembrane helix</keyword>
<dbReference type="InterPro" id="IPR000462">
    <property type="entry name" value="CDP-OH_P_trans"/>
</dbReference>
<comment type="caution">
    <text evidence="4">The sequence shown here is derived from an EMBL/GenBank/DDBJ whole genome shotgun (WGS) entry which is preliminary data.</text>
</comment>
<evidence type="ECO:0000256" key="3">
    <source>
        <dbReference type="SAM" id="Phobius"/>
    </source>
</evidence>
<dbReference type="EMBL" id="BAABDC010000001">
    <property type="protein sequence ID" value="GAA3691227.1"/>
    <property type="molecule type" value="Genomic_DNA"/>
</dbReference>
<reference evidence="5" key="1">
    <citation type="journal article" date="2019" name="Int. J. Syst. Evol. Microbiol.">
        <title>The Global Catalogue of Microorganisms (GCM) 10K type strain sequencing project: providing services to taxonomists for standard genome sequencing and annotation.</title>
        <authorList>
            <consortium name="The Broad Institute Genomics Platform"/>
            <consortium name="The Broad Institute Genome Sequencing Center for Infectious Disease"/>
            <person name="Wu L."/>
            <person name="Ma J."/>
        </authorList>
    </citation>
    <scope>NUCLEOTIDE SEQUENCE [LARGE SCALE GENOMIC DNA]</scope>
    <source>
        <strain evidence="5">JCM 17125</strain>
    </source>
</reference>
<keyword evidence="1 2" id="KW-0808">Transferase</keyword>
<feature type="transmembrane region" description="Helical" evidence="3">
    <location>
        <begin position="89"/>
        <end position="106"/>
    </location>
</feature>
<dbReference type="Gene3D" id="1.20.120.1760">
    <property type="match status" value="1"/>
</dbReference>
<evidence type="ECO:0000313" key="5">
    <source>
        <dbReference type="Proteomes" id="UP001501468"/>
    </source>
</evidence>
<feature type="transmembrane region" description="Helical" evidence="3">
    <location>
        <begin position="28"/>
        <end position="47"/>
    </location>
</feature>
<protein>
    <submittedName>
        <fullName evidence="4">CDP-alcohol phosphatidyltransferase family protein</fullName>
    </submittedName>
</protein>
<keyword evidence="5" id="KW-1185">Reference proteome</keyword>
<gene>
    <name evidence="4" type="ORF">GCM10022399_03880</name>
</gene>
<dbReference type="InterPro" id="IPR048254">
    <property type="entry name" value="CDP_ALCOHOL_P_TRANSF_CS"/>
</dbReference>
<accession>A0ABP7CLH6</accession>
<evidence type="ECO:0000256" key="1">
    <source>
        <dbReference type="ARBA" id="ARBA00022679"/>
    </source>
</evidence>
<sequence length="261" mass="26566">MVLVGLVGVAALLAALEATSDGALGGTGWVIGLACGVSLVGLLTAGLRRAARRRLTPADRITLTRAVLVCGVAALVAQDADGSTRPTGTGASVGVLVALASVALVLDAVDGRVARRTGTVHPLGARFDMETDAFLILVLSVHVAADLGWWVLGIGAARYVLLLVAALSRWAPWLRGQVPARLWRKAVAAYQGIVLTVATGDVLPSPIAVVALAAGLALLFVSFGTEVTTLRRRSLSTARSVEATVGWTAASSPVVDAGVAP</sequence>
<proteinExistence type="inferred from homology"/>
<organism evidence="4 5">
    <name type="scientific">Terrabacter ginsenosidimutans</name>
    <dbReference type="NCBI Taxonomy" id="490575"/>
    <lineage>
        <taxon>Bacteria</taxon>
        <taxon>Bacillati</taxon>
        <taxon>Actinomycetota</taxon>
        <taxon>Actinomycetes</taxon>
        <taxon>Micrococcales</taxon>
        <taxon>Intrasporangiaceae</taxon>
        <taxon>Terrabacter</taxon>
    </lineage>
</organism>